<dbReference type="RefSeq" id="WP_074599875.1">
    <property type="nucleotide sequence ID" value="NZ_FNHF01000003.1"/>
</dbReference>
<keyword evidence="1" id="KW-0175">Coiled coil</keyword>
<evidence type="ECO:0000256" key="1">
    <source>
        <dbReference type="SAM" id="Coils"/>
    </source>
</evidence>
<keyword evidence="2" id="KW-0472">Membrane</keyword>
<accession>A0A1G9TZH8</accession>
<dbReference type="STRING" id="482461.SAMN05216244_2786"/>
<feature type="transmembrane region" description="Helical" evidence="2">
    <location>
        <begin position="41"/>
        <end position="63"/>
    </location>
</feature>
<evidence type="ECO:0000313" key="4">
    <source>
        <dbReference type="Proteomes" id="UP000182347"/>
    </source>
</evidence>
<keyword evidence="4" id="KW-1185">Reference proteome</keyword>
<evidence type="ECO:0000256" key="2">
    <source>
        <dbReference type="SAM" id="Phobius"/>
    </source>
</evidence>
<dbReference type="EMBL" id="FNHF01000003">
    <property type="protein sequence ID" value="SDM52675.1"/>
    <property type="molecule type" value="Genomic_DNA"/>
</dbReference>
<proteinExistence type="predicted"/>
<evidence type="ECO:0000313" key="3">
    <source>
        <dbReference type="EMBL" id="SDM52675.1"/>
    </source>
</evidence>
<sequence>MENHSEQELAEEVNRLNRRLTELEQKIEEEPRKRRHPLWEAILYLLAGIFLLGPALALGMGLIELLDGWMSR</sequence>
<organism evidence="3 4">
    <name type="scientific">Sediminibacillus halophilus</name>
    <dbReference type="NCBI Taxonomy" id="482461"/>
    <lineage>
        <taxon>Bacteria</taxon>
        <taxon>Bacillati</taxon>
        <taxon>Bacillota</taxon>
        <taxon>Bacilli</taxon>
        <taxon>Bacillales</taxon>
        <taxon>Bacillaceae</taxon>
        <taxon>Sediminibacillus</taxon>
    </lineage>
</organism>
<dbReference type="Proteomes" id="UP000182347">
    <property type="component" value="Unassembled WGS sequence"/>
</dbReference>
<dbReference type="AlphaFoldDB" id="A0A1G9TZH8"/>
<gene>
    <name evidence="3" type="ORF">SAMN05216244_2786</name>
</gene>
<name>A0A1G9TZH8_9BACI</name>
<feature type="coiled-coil region" evidence="1">
    <location>
        <begin position="6"/>
        <end position="33"/>
    </location>
</feature>
<keyword evidence="2" id="KW-1133">Transmembrane helix</keyword>
<keyword evidence="2" id="KW-0812">Transmembrane</keyword>
<dbReference type="OrthoDB" id="9903192at2"/>
<reference evidence="4" key="1">
    <citation type="submission" date="2016-10" db="EMBL/GenBank/DDBJ databases">
        <authorList>
            <person name="Varghese N."/>
            <person name="Submissions S."/>
        </authorList>
    </citation>
    <scope>NUCLEOTIDE SEQUENCE [LARGE SCALE GENOMIC DNA]</scope>
    <source>
        <strain evidence="4">CGMCC 1.6199</strain>
    </source>
</reference>
<protein>
    <submittedName>
        <fullName evidence="3">Uncharacterized protein</fullName>
    </submittedName>
</protein>